<dbReference type="InterPro" id="IPR008589">
    <property type="entry name" value="MupG"/>
</dbReference>
<dbReference type="Pfam" id="PF19200">
    <property type="entry name" value="MupG_N"/>
    <property type="match status" value="1"/>
</dbReference>
<dbReference type="OrthoDB" id="5809921at2"/>
<reference evidence="3 4" key="1">
    <citation type="submission" date="2016-11" db="EMBL/GenBank/DDBJ databases">
        <authorList>
            <person name="Manzoor S."/>
        </authorList>
    </citation>
    <scope>NUCLEOTIDE SEQUENCE [LARGE SCALE GENOMIC DNA]</scope>
    <source>
        <strain evidence="3">Clostridium ultunense strain Esp</strain>
    </source>
</reference>
<proteinExistence type="predicted"/>
<dbReference type="Gene3D" id="2.40.100.10">
    <property type="entry name" value="Cyclophilin-like"/>
    <property type="match status" value="1"/>
</dbReference>
<dbReference type="PANTHER" id="PTHR38435">
    <property type="match status" value="1"/>
</dbReference>
<name>A0A1M4PQW8_9FIRM</name>
<dbReference type="InterPro" id="IPR043797">
    <property type="entry name" value="MupG_N"/>
</dbReference>
<organism evidence="3 4">
    <name type="scientific">[Clostridium] ultunense Esp</name>
    <dbReference type="NCBI Taxonomy" id="1288971"/>
    <lineage>
        <taxon>Bacteria</taxon>
        <taxon>Bacillati</taxon>
        <taxon>Bacillota</taxon>
        <taxon>Tissierellia</taxon>
        <taxon>Tissierellales</taxon>
        <taxon>Tepidimicrobiaceae</taxon>
        <taxon>Schnuerera</taxon>
    </lineage>
</organism>
<evidence type="ECO:0000259" key="1">
    <source>
        <dbReference type="Pfam" id="PF05913"/>
    </source>
</evidence>
<dbReference type="RefSeq" id="WP_025642012.1">
    <property type="nucleotide sequence ID" value="NZ_LT669839.1"/>
</dbReference>
<protein>
    <recommendedName>
        <fullName evidence="5">Outer surface protein</fullName>
    </recommendedName>
</protein>
<dbReference type="Gene3D" id="3.20.20.70">
    <property type="entry name" value="Aldolase class I"/>
    <property type="match status" value="1"/>
</dbReference>
<sequence length="349" mass="40049">MIGISVYAGMENSIEEILEYMEKAYNLGITLLFTSAHIPEVKESFTRDFETVLSLSTKLGYTTIVDISKGYYDQLELNKYKIDYIRLDYGFTIEEAAYMTQKYAFGISINATTFDRKQIEQFIKHGGKMDKINASHNFYPRKDSGISEELFIEKNHIFKEYGIKTIAFIPSNYRRRGPVYEGLPTLEKHRTLNPIISAQHLLQLGVDSVIVGDSMASREELEVLSSIRKDITLIPIELNKNLTDVELDLLRQVHTNRSDPGEFVIRSQESRLIKKGNIIPNNNGIPRHKYSITIDNEKYNRYEGELQILQTDLPADDRVNVVAKAIDAHPLIDSLAPNQKFKFHFLDSK</sequence>
<dbReference type="EMBL" id="LT669839">
    <property type="protein sequence ID" value="SHD77899.1"/>
    <property type="molecule type" value="Genomic_DNA"/>
</dbReference>
<dbReference type="SUPFAM" id="SSF51445">
    <property type="entry name" value="(Trans)glycosidases"/>
    <property type="match status" value="1"/>
</dbReference>
<dbReference type="InterPro" id="IPR013785">
    <property type="entry name" value="Aldolase_TIM"/>
</dbReference>
<dbReference type="InterPro" id="IPR017853">
    <property type="entry name" value="GH"/>
</dbReference>
<evidence type="ECO:0000313" key="4">
    <source>
        <dbReference type="Proteomes" id="UP000245423"/>
    </source>
</evidence>
<feature type="domain" description="6-phospho-N-acetylmuramidase C-terminal" evidence="1">
    <location>
        <begin position="234"/>
        <end position="344"/>
    </location>
</feature>
<dbReference type="SUPFAM" id="SSF50891">
    <property type="entry name" value="Cyclophilin-like"/>
    <property type="match status" value="1"/>
</dbReference>
<keyword evidence="4" id="KW-1185">Reference proteome</keyword>
<gene>
    <name evidence="3" type="ORF">CUESP1_2553</name>
</gene>
<dbReference type="InterPro" id="IPR029000">
    <property type="entry name" value="Cyclophilin-like_dom_sf"/>
</dbReference>
<evidence type="ECO:0008006" key="5">
    <source>
        <dbReference type="Google" id="ProtNLM"/>
    </source>
</evidence>
<accession>A0A1M4PQW8</accession>
<dbReference type="Proteomes" id="UP000245423">
    <property type="component" value="Chromosome 1"/>
</dbReference>
<dbReference type="InterPro" id="IPR043894">
    <property type="entry name" value="MupG_C"/>
</dbReference>
<dbReference type="Pfam" id="PF05913">
    <property type="entry name" value="MupG_C"/>
    <property type="match status" value="1"/>
</dbReference>
<dbReference type="AlphaFoldDB" id="A0A1M4PQW8"/>
<dbReference type="PANTHER" id="PTHR38435:SF2">
    <property type="entry name" value="DUF871 DOMAIN-CONTAINING PROTEIN"/>
    <property type="match status" value="1"/>
</dbReference>
<evidence type="ECO:0000313" key="3">
    <source>
        <dbReference type="EMBL" id="SHD77899.1"/>
    </source>
</evidence>
<evidence type="ECO:0000259" key="2">
    <source>
        <dbReference type="Pfam" id="PF19200"/>
    </source>
</evidence>
<feature type="domain" description="6-phospho-N-acetylmuramidase N-terminal" evidence="2">
    <location>
        <begin position="2"/>
        <end position="225"/>
    </location>
</feature>